<reference evidence="13 14" key="1">
    <citation type="submission" date="2020-05" db="EMBL/GenBank/DDBJ databases">
        <title>Horizontal transmission and recombination maintain forever young bacterial symbiont genomes.</title>
        <authorList>
            <person name="Russell S.L."/>
            <person name="Pepper-Tunick E."/>
            <person name="Svedberg J."/>
            <person name="Byrne A."/>
            <person name="Ruelas Castillo J."/>
            <person name="Vollmers C."/>
            <person name="Beinart R.A."/>
            <person name="Corbett-Detig R."/>
        </authorList>
    </citation>
    <scope>NUCLEOTIDE SEQUENCE [LARGE SCALE GENOMIC DNA]</scope>
    <source>
        <strain evidence="13">Santa_Monica_outfall</strain>
    </source>
</reference>
<evidence type="ECO:0000256" key="8">
    <source>
        <dbReference type="ARBA" id="ARBA00023077"/>
    </source>
</evidence>
<keyword evidence="2 11" id="KW-0813">Transport</keyword>
<keyword evidence="13" id="KW-0675">Receptor</keyword>
<evidence type="ECO:0000256" key="9">
    <source>
        <dbReference type="ARBA" id="ARBA00023136"/>
    </source>
</evidence>
<evidence type="ECO:0000313" key="13">
    <source>
        <dbReference type="EMBL" id="QKQ26717.1"/>
    </source>
</evidence>
<protein>
    <submittedName>
        <fullName evidence="13">TonB-dependent receptor plug domain-containing protein</fullName>
    </submittedName>
</protein>
<dbReference type="Gene3D" id="2.40.170.20">
    <property type="entry name" value="TonB-dependent receptor, beta-barrel domain"/>
    <property type="match status" value="1"/>
</dbReference>
<dbReference type="GO" id="GO:0009279">
    <property type="term" value="C:cell outer membrane"/>
    <property type="evidence" value="ECO:0007669"/>
    <property type="project" value="UniProtKB-SubCell"/>
</dbReference>
<dbReference type="EMBL" id="CP054491">
    <property type="protein sequence ID" value="QKQ26717.1"/>
    <property type="molecule type" value="Genomic_DNA"/>
</dbReference>
<comment type="subcellular location">
    <subcellularLocation>
        <location evidence="1 11">Cell outer membrane</location>
        <topology evidence="1 11">Multi-pass membrane protein</topology>
    </subcellularLocation>
</comment>
<dbReference type="SUPFAM" id="SSF56935">
    <property type="entry name" value="Porins"/>
    <property type="match status" value="1"/>
</dbReference>
<keyword evidence="7" id="KW-0406">Ion transport</keyword>
<keyword evidence="5 11" id="KW-0812">Transmembrane</keyword>
<dbReference type="InterPro" id="IPR012910">
    <property type="entry name" value="Plug_dom"/>
</dbReference>
<keyword evidence="9 11" id="KW-0472">Membrane</keyword>
<evidence type="ECO:0000256" key="7">
    <source>
        <dbReference type="ARBA" id="ARBA00023065"/>
    </source>
</evidence>
<evidence type="ECO:0000256" key="10">
    <source>
        <dbReference type="ARBA" id="ARBA00023237"/>
    </source>
</evidence>
<keyword evidence="3 11" id="KW-1134">Transmembrane beta strand</keyword>
<keyword evidence="4" id="KW-0410">Iron transport</keyword>
<evidence type="ECO:0000256" key="4">
    <source>
        <dbReference type="ARBA" id="ARBA00022496"/>
    </source>
</evidence>
<proteinExistence type="inferred from homology"/>
<evidence type="ECO:0000256" key="2">
    <source>
        <dbReference type="ARBA" id="ARBA00022448"/>
    </source>
</evidence>
<evidence type="ECO:0000313" key="14">
    <source>
        <dbReference type="Proteomes" id="UP000509658"/>
    </source>
</evidence>
<evidence type="ECO:0000256" key="3">
    <source>
        <dbReference type="ARBA" id="ARBA00022452"/>
    </source>
</evidence>
<dbReference type="AlphaFoldDB" id="A0A6N0HWT3"/>
<feature type="domain" description="TonB-dependent receptor plug" evidence="12">
    <location>
        <begin position="25"/>
        <end position="119"/>
    </location>
</feature>
<evidence type="ECO:0000256" key="6">
    <source>
        <dbReference type="ARBA" id="ARBA00023004"/>
    </source>
</evidence>
<dbReference type="Proteomes" id="UP000509658">
    <property type="component" value="Chromosome"/>
</dbReference>
<sequence>MTIIVTPSQWDDDDSPPSHVNEYLYADDLGRENIDHTSEIQRAMPGMSLMQGGGFGNVVIRGVGSTLSSASESGVGNYVDGIYLNGGMWSPRSLYDVKSIGLQKGPSSVAQGYGTIGGALSIVSRDPDPYINGFVDLLLGDYGQRRVSGAYNQPLGGDWSVRVAGTAIQRDGYTKNLYLGNEVDNQESYAWRGKLRFWPEDGWDLMLSMETERVDDAHGCGKQPDTDSGVNGGILLGGTVPDNPREVMHDTREYQDTERDIYSFRVKRDFGPVKLHATTGYQRLVVDSNEELHGTEVDFASSIRALRSEALSQELRFSSSDVERFRWLAGLYLHNSEKRLGFDVDLPALASLSQGSGDLNEWSAALFGELAYRVEARSWARFGLSYRYDSREVDQDKLLVSPMGSSLLSNRDSDAWLALLPELSIEHNDLSNNRFYAKAVRGYKAGGFNAASIQSAYEPEYLWAYEMGVSRAATGRRLNGHASIFYYDYEDIQLFTIPAGAPAGTTPLISNAARASV</sequence>
<dbReference type="PANTHER" id="PTHR32552:SF81">
    <property type="entry name" value="TONB-DEPENDENT OUTER MEMBRANE RECEPTOR"/>
    <property type="match status" value="1"/>
</dbReference>
<dbReference type="InterPro" id="IPR039426">
    <property type="entry name" value="TonB-dep_rcpt-like"/>
</dbReference>
<keyword evidence="8" id="KW-0798">TonB box</keyword>
<gene>
    <name evidence="13" type="ORF">HUE57_10810</name>
</gene>
<organism evidence="13 14">
    <name type="scientific">Candidatus Reidiella endopervernicosa</name>
    <dbReference type="NCBI Taxonomy" id="2738883"/>
    <lineage>
        <taxon>Bacteria</taxon>
        <taxon>Pseudomonadati</taxon>
        <taxon>Pseudomonadota</taxon>
        <taxon>Gammaproteobacteria</taxon>
        <taxon>Candidatus Reidiella</taxon>
    </lineage>
</organism>
<evidence type="ECO:0000256" key="5">
    <source>
        <dbReference type="ARBA" id="ARBA00022692"/>
    </source>
</evidence>
<dbReference type="GO" id="GO:0006826">
    <property type="term" value="P:iron ion transport"/>
    <property type="evidence" value="ECO:0007669"/>
    <property type="project" value="UniProtKB-KW"/>
</dbReference>
<dbReference type="Pfam" id="PF07715">
    <property type="entry name" value="Plug"/>
    <property type="match status" value="1"/>
</dbReference>
<name>A0A6N0HWT3_9GAMM</name>
<dbReference type="RefSeq" id="WP_174673163.1">
    <property type="nucleotide sequence ID" value="NZ_CP054491.1"/>
</dbReference>
<dbReference type="PROSITE" id="PS52016">
    <property type="entry name" value="TONB_DEPENDENT_REC_3"/>
    <property type="match status" value="1"/>
</dbReference>
<keyword evidence="6" id="KW-0408">Iron</keyword>
<evidence type="ECO:0000259" key="12">
    <source>
        <dbReference type="Pfam" id="PF07715"/>
    </source>
</evidence>
<evidence type="ECO:0000256" key="1">
    <source>
        <dbReference type="ARBA" id="ARBA00004571"/>
    </source>
</evidence>
<keyword evidence="10 11" id="KW-0998">Cell outer membrane</keyword>
<dbReference type="InterPro" id="IPR036942">
    <property type="entry name" value="Beta-barrel_TonB_sf"/>
</dbReference>
<accession>A0A6N0HWT3</accession>
<evidence type="ECO:0000256" key="11">
    <source>
        <dbReference type="PROSITE-ProRule" id="PRU01360"/>
    </source>
</evidence>
<dbReference type="KEGG" id="rev:HUE57_10810"/>
<keyword evidence="14" id="KW-1185">Reference proteome</keyword>
<dbReference type="PANTHER" id="PTHR32552">
    <property type="entry name" value="FERRICHROME IRON RECEPTOR-RELATED"/>
    <property type="match status" value="1"/>
</dbReference>
<comment type="similarity">
    <text evidence="11">Belongs to the TonB-dependent receptor family.</text>
</comment>